<keyword evidence="1" id="KW-0732">Signal</keyword>
<dbReference type="Proteomes" id="UP000293142">
    <property type="component" value="Unassembled WGS sequence"/>
</dbReference>
<feature type="region of interest" description="Disordered" evidence="2">
    <location>
        <begin position="1"/>
        <end position="42"/>
    </location>
</feature>
<dbReference type="AlphaFoldDB" id="A0A4Q9DZ47"/>
<dbReference type="OrthoDB" id="366726at2"/>
<dbReference type="EMBL" id="SIRE01000003">
    <property type="protein sequence ID" value="TBL81400.1"/>
    <property type="molecule type" value="Genomic_DNA"/>
</dbReference>
<dbReference type="PANTHER" id="PTHR30006">
    <property type="entry name" value="THIAMINE-BINDING PERIPLASMIC PROTEIN-RELATED"/>
    <property type="match status" value="1"/>
</dbReference>
<protein>
    <submittedName>
        <fullName evidence="3">Extracellular solute-binding protein</fullName>
    </submittedName>
</protein>
<evidence type="ECO:0000313" key="3">
    <source>
        <dbReference type="EMBL" id="TBL81400.1"/>
    </source>
</evidence>
<proteinExistence type="predicted"/>
<reference evidence="3 4" key="1">
    <citation type="submission" date="2019-02" db="EMBL/GenBank/DDBJ databases">
        <title>Paenibacillus sp. nov., isolated from surface-sterilized tissue of Thalictrum simplex L.</title>
        <authorList>
            <person name="Tuo L."/>
        </authorList>
    </citation>
    <scope>NUCLEOTIDE SEQUENCE [LARGE SCALE GENOMIC DNA]</scope>
    <source>
        <strain evidence="3 4">N2SHLJ1</strain>
    </source>
</reference>
<name>A0A4Q9DZ47_9BACL</name>
<dbReference type="Gene3D" id="3.40.190.10">
    <property type="entry name" value="Periplasmic binding protein-like II"/>
    <property type="match status" value="2"/>
</dbReference>
<evidence type="ECO:0000256" key="1">
    <source>
        <dbReference type="ARBA" id="ARBA00022729"/>
    </source>
</evidence>
<dbReference type="SUPFAM" id="SSF53850">
    <property type="entry name" value="Periplasmic binding protein-like II"/>
    <property type="match status" value="1"/>
</dbReference>
<dbReference type="Pfam" id="PF13343">
    <property type="entry name" value="SBP_bac_6"/>
    <property type="match status" value="1"/>
</dbReference>
<evidence type="ECO:0000256" key="2">
    <source>
        <dbReference type="SAM" id="MobiDB-lite"/>
    </source>
</evidence>
<organism evidence="3 4">
    <name type="scientific">Paenibacillus thalictri</name>
    <dbReference type="NCBI Taxonomy" id="2527873"/>
    <lineage>
        <taxon>Bacteria</taxon>
        <taxon>Bacillati</taxon>
        <taxon>Bacillota</taxon>
        <taxon>Bacilli</taxon>
        <taxon>Bacillales</taxon>
        <taxon>Paenibacillaceae</taxon>
        <taxon>Paenibacillus</taxon>
    </lineage>
</organism>
<gene>
    <name evidence="3" type="ORF">EYB31_03785</name>
</gene>
<keyword evidence="4" id="KW-1185">Reference proteome</keyword>
<feature type="compositionally biased region" description="Low complexity" evidence="2">
    <location>
        <begin position="7"/>
        <end position="30"/>
    </location>
</feature>
<sequence>MILSACGGQSAKPSAAPAAAPGKDAGQPAASAPKELKTAQDVGLYEGADRNERLVEAAKKEGKVTVYTSMAAEDMQVLADMFEKKYGIKVTVYRASSEDVLQRVVQESKAKRYDADIVETNGPEMEAVYRENLLQEVKSPNLKDLIPEAILPHKQWVATRLNIFVQNYNTSKVKKEELPKTWEDLLDPKWKGRLGIEGADQDWYAAVVKDLGEEKGTKLFKDIAAKNGLSVRKGHTLLAQLVASGEVPMALTVYNYKAQQLKTQGAPVDWFAVEPAYARPNGVGLLKNSTRPNAAVLFYDFMITDAQQKLLEKEFVPTSKLIKTPLTDLKMKFIDPGITLDEKSKWDKLYEEMLKTK</sequence>
<accession>A0A4Q9DZ47</accession>
<evidence type="ECO:0000313" key="4">
    <source>
        <dbReference type="Proteomes" id="UP000293142"/>
    </source>
</evidence>
<comment type="caution">
    <text evidence="3">The sequence shown here is derived from an EMBL/GenBank/DDBJ whole genome shotgun (WGS) entry which is preliminary data.</text>
</comment>